<proteinExistence type="predicted"/>
<dbReference type="AlphaFoldDB" id="A0AAE4G6F8"/>
<keyword evidence="1" id="KW-1133">Transmembrane helix</keyword>
<evidence type="ECO:0008006" key="3">
    <source>
        <dbReference type="Google" id="ProtNLM"/>
    </source>
</evidence>
<feature type="transmembrane region" description="Helical" evidence="1">
    <location>
        <begin position="95"/>
        <end position="113"/>
    </location>
</feature>
<feature type="transmembrane region" description="Helical" evidence="1">
    <location>
        <begin position="166"/>
        <end position="188"/>
    </location>
</feature>
<feature type="transmembrane region" description="Helical" evidence="1">
    <location>
        <begin position="59"/>
        <end position="83"/>
    </location>
</feature>
<keyword evidence="1" id="KW-0812">Transmembrane</keyword>
<sequence length="199" mass="21981">MSQPPLAMHASPDHRSVLRTHLAAIAGTALCYFLFYSINEWLFRRTQFTEGIAWIYLPAGVRLICTLLFAEAGCVGLLVGSLATAATYQLFPHDLIAAAGYCLISAGAPYLAYRLTLSGMDLGRNLGNLNTTRLMACILLYALSNPLFQLIWFVMRGVYPDFWSGLIVMSIGDLSGSLIVVYLCKLLLSMLPRMPLPRR</sequence>
<feature type="transmembrane region" description="Helical" evidence="1">
    <location>
        <begin position="20"/>
        <end position="38"/>
    </location>
</feature>
<accession>A0AAE4G6F8</accession>
<evidence type="ECO:0000256" key="1">
    <source>
        <dbReference type="SAM" id="Phobius"/>
    </source>
</evidence>
<reference evidence="2" key="1">
    <citation type="submission" date="2023-02" db="EMBL/GenBank/DDBJ databases">
        <title>Description of Herbaspirillum huttiense subsp. nephrolepsisexaltata and Herbaspirillum huttiense subsp. lycopersicon.</title>
        <authorList>
            <person name="Poudel M."/>
            <person name="Sharma A."/>
            <person name="Goss E."/>
            <person name="Tapia J.H."/>
            <person name="Harmon C.M."/>
            <person name="Jones J.B."/>
        </authorList>
    </citation>
    <scope>NUCLEOTIDE SEQUENCE</scope>
    <source>
        <strain evidence="2">NC40101</strain>
    </source>
</reference>
<comment type="caution">
    <text evidence="2">The sequence shown here is derived from an EMBL/GenBank/DDBJ whole genome shotgun (WGS) entry which is preliminary data.</text>
</comment>
<keyword evidence="1" id="KW-0472">Membrane</keyword>
<organism evidence="2">
    <name type="scientific">Herbaspirillum huttiense subsp. nephrolepidis</name>
    <dbReference type="NCBI Taxonomy" id="3075126"/>
    <lineage>
        <taxon>Bacteria</taxon>
        <taxon>Pseudomonadati</taxon>
        <taxon>Pseudomonadota</taxon>
        <taxon>Betaproteobacteria</taxon>
        <taxon>Burkholderiales</taxon>
        <taxon>Oxalobacteraceae</taxon>
        <taxon>Herbaspirillum</taxon>
    </lineage>
</organism>
<protein>
    <recommendedName>
        <fullName evidence="3">MASE1 protein</fullName>
    </recommendedName>
</protein>
<feature type="transmembrane region" description="Helical" evidence="1">
    <location>
        <begin position="134"/>
        <end position="154"/>
    </location>
</feature>
<evidence type="ECO:0000313" key="2">
    <source>
        <dbReference type="EMBL" id="MDT0335910.1"/>
    </source>
</evidence>
<name>A0AAE4G6F8_9BURK</name>
<dbReference type="RefSeq" id="WP_310837235.1">
    <property type="nucleotide sequence ID" value="NZ_JAVLSM010000005.1"/>
</dbReference>
<dbReference type="EMBL" id="JAVRAA010000001">
    <property type="protein sequence ID" value="MDT0335910.1"/>
    <property type="molecule type" value="Genomic_DNA"/>
</dbReference>
<gene>
    <name evidence="2" type="ORF">RJN63_03640</name>
</gene>